<dbReference type="PANTHER" id="PTHR44329">
    <property type="entry name" value="SERINE/THREONINE-PROTEIN KINASE TNNI3K-RELATED"/>
    <property type="match status" value="1"/>
</dbReference>
<protein>
    <submittedName>
        <fullName evidence="7">Kinase-like protein</fullName>
    </submittedName>
</protein>
<dbReference type="InterPro" id="IPR051681">
    <property type="entry name" value="Ser/Thr_Kinases-Pseudokinases"/>
</dbReference>
<keyword evidence="4" id="KW-0067">ATP-binding</keyword>
<keyword evidence="3 7" id="KW-0418">Kinase</keyword>
<accession>A0A164YWG5</accession>
<dbReference type="InterPro" id="IPR001245">
    <property type="entry name" value="Ser-Thr/Tyr_kinase_cat_dom"/>
</dbReference>
<dbReference type="Gene3D" id="1.10.510.10">
    <property type="entry name" value="Transferase(Phosphotransferase) domain 1"/>
    <property type="match status" value="1"/>
</dbReference>
<dbReference type="InterPro" id="IPR011009">
    <property type="entry name" value="Kinase-like_dom_sf"/>
</dbReference>
<dbReference type="PROSITE" id="PS00108">
    <property type="entry name" value="PROTEIN_KINASE_ST"/>
    <property type="match status" value="1"/>
</dbReference>
<evidence type="ECO:0000313" key="7">
    <source>
        <dbReference type="EMBL" id="KZS97304.1"/>
    </source>
</evidence>
<dbReference type="PANTHER" id="PTHR44329:SF288">
    <property type="entry name" value="MITOGEN-ACTIVATED PROTEIN KINASE KINASE KINASE 20"/>
    <property type="match status" value="1"/>
</dbReference>
<dbReference type="STRING" id="1314777.A0A164YWG5"/>
<feature type="region of interest" description="Disordered" evidence="5">
    <location>
        <begin position="1"/>
        <end position="34"/>
    </location>
</feature>
<dbReference type="EMBL" id="KV419397">
    <property type="protein sequence ID" value="KZS97304.1"/>
    <property type="molecule type" value="Genomic_DNA"/>
</dbReference>
<keyword evidence="2" id="KW-0547">Nucleotide-binding</keyword>
<keyword evidence="8" id="KW-1185">Reference proteome</keyword>
<reference evidence="7 8" key="1">
    <citation type="journal article" date="2016" name="Mol. Biol. Evol.">
        <title>Comparative Genomics of Early-Diverging Mushroom-Forming Fungi Provides Insights into the Origins of Lignocellulose Decay Capabilities.</title>
        <authorList>
            <person name="Nagy L.G."/>
            <person name="Riley R."/>
            <person name="Tritt A."/>
            <person name="Adam C."/>
            <person name="Daum C."/>
            <person name="Floudas D."/>
            <person name="Sun H."/>
            <person name="Yadav J.S."/>
            <person name="Pangilinan J."/>
            <person name="Larsson K.H."/>
            <person name="Matsuura K."/>
            <person name="Barry K."/>
            <person name="Labutti K."/>
            <person name="Kuo R."/>
            <person name="Ohm R.A."/>
            <person name="Bhattacharya S.S."/>
            <person name="Shirouzu T."/>
            <person name="Yoshinaga Y."/>
            <person name="Martin F.M."/>
            <person name="Grigoriev I.V."/>
            <person name="Hibbett D.S."/>
        </authorList>
    </citation>
    <scope>NUCLEOTIDE SEQUENCE [LARGE SCALE GENOMIC DNA]</scope>
    <source>
        <strain evidence="7 8">HHB9708</strain>
    </source>
</reference>
<dbReference type="GO" id="GO:0004674">
    <property type="term" value="F:protein serine/threonine kinase activity"/>
    <property type="evidence" value="ECO:0007669"/>
    <property type="project" value="TreeGrafter"/>
</dbReference>
<evidence type="ECO:0000259" key="6">
    <source>
        <dbReference type="PROSITE" id="PS50011"/>
    </source>
</evidence>
<dbReference type="InterPro" id="IPR000719">
    <property type="entry name" value="Prot_kinase_dom"/>
</dbReference>
<evidence type="ECO:0000256" key="4">
    <source>
        <dbReference type="ARBA" id="ARBA00022840"/>
    </source>
</evidence>
<evidence type="ECO:0000256" key="3">
    <source>
        <dbReference type="ARBA" id="ARBA00022777"/>
    </source>
</evidence>
<evidence type="ECO:0000313" key="8">
    <source>
        <dbReference type="Proteomes" id="UP000076722"/>
    </source>
</evidence>
<dbReference type="Proteomes" id="UP000076722">
    <property type="component" value="Unassembled WGS sequence"/>
</dbReference>
<dbReference type="SUPFAM" id="SSF56112">
    <property type="entry name" value="Protein kinase-like (PK-like)"/>
    <property type="match status" value="1"/>
</dbReference>
<proteinExistence type="predicted"/>
<dbReference type="InterPro" id="IPR008271">
    <property type="entry name" value="Ser/Thr_kinase_AS"/>
</dbReference>
<gene>
    <name evidence="7" type="ORF">SISNIDRAFT_450090</name>
</gene>
<dbReference type="AlphaFoldDB" id="A0A164YWG5"/>
<dbReference type="OrthoDB" id="2642739at2759"/>
<dbReference type="Pfam" id="PF07714">
    <property type="entry name" value="PK_Tyr_Ser-Thr"/>
    <property type="match status" value="1"/>
</dbReference>
<dbReference type="PROSITE" id="PS50011">
    <property type="entry name" value="PROTEIN_KINASE_DOM"/>
    <property type="match status" value="1"/>
</dbReference>
<keyword evidence="1" id="KW-0808">Transferase</keyword>
<sequence>MPASALMSIVSKSTTRLSRHKPRSSAITSPDDERWTKPPDLTEYLDMAESPIGGGSFSDVYQGVLWRRVFASGTTVTEAVAIPVAVKVIRHLYCAASDPDIRKRSQRRLNHEILIWQALRHPNIVPLFGITRGASPFPALISPWAPGGTITSFFRQNPHLDRTNSLLGVARGLCYMHSQVPIILHGDLKADNIMIDGEGQPRLLDFGLSSVEEDVDFWRSMNTPEGSARWMSPELLLGTQECLTTKSDVYAFGITSWEIMTGVIPFREIPEPAVPFHVAIHHERPKRPSEPAVSDHLWTLWQRCWNVEQKERPHMDEVTRTLARMLKKRPESGISQLLEGMRSIHDSEMLAPKRSTRYSRSILNLAEILLTIADENQSATFDEQLAVTLGDTVVQLTLDAFLLVQKQSESFTLFHFEMLSGILVETAKYLYALVFSSESILNLGKTLLIPRKTPRSNTIWEIE</sequence>
<evidence type="ECO:0000256" key="2">
    <source>
        <dbReference type="ARBA" id="ARBA00022741"/>
    </source>
</evidence>
<evidence type="ECO:0000256" key="5">
    <source>
        <dbReference type="SAM" id="MobiDB-lite"/>
    </source>
</evidence>
<feature type="domain" description="Protein kinase" evidence="6">
    <location>
        <begin position="46"/>
        <end position="326"/>
    </location>
</feature>
<name>A0A164YWG5_9AGAM</name>
<dbReference type="SMART" id="SM00220">
    <property type="entry name" value="S_TKc"/>
    <property type="match status" value="1"/>
</dbReference>
<dbReference type="GO" id="GO:0005524">
    <property type="term" value="F:ATP binding"/>
    <property type="evidence" value="ECO:0007669"/>
    <property type="project" value="UniProtKB-KW"/>
</dbReference>
<organism evidence="7 8">
    <name type="scientific">Sistotremastrum niveocremeum HHB9708</name>
    <dbReference type="NCBI Taxonomy" id="1314777"/>
    <lineage>
        <taxon>Eukaryota</taxon>
        <taxon>Fungi</taxon>
        <taxon>Dikarya</taxon>
        <taxon>Basidiomycota</taxon>
        <taxon>Agaricomycotina</taxon>
        <taxon>Agaricomycetes</taxon>
        <taxon>Sistotremastrales</taxon>
        <taxon>Sistotremastraceae</taxon>
        <taxon>Sertulicium</taxon>
        <taxon>Sertulicium niveocremeum</taxon>
    </lineage>
</organism>
<evidence type="ECO:0000256" key="1">
    <source>
        <dbReference type="ARBA" id="ARBA00022679"/>
    </source>
</evidence>